<accession>A0A318NNN2</accession>
<dbReference type="EMBL" id="PYBV01000015">
    <property type="protein sequence ID" value="PYC70754.1"/>
    <property type="molecule type" value="Genomic_DNA"/>
</dbReference>
<comment type="similarity">
    <text evidence="1">Belongs to the short-chain dehydrogenases/reductases (SDR) family.</text>
</comment>
<evidence type="ECO:0000313" key="3">
    <source>
        <dbReference type="Proteomes" id="UP000248333"/>
    </source>
</evidence>
<dbReference type="SUPFAM" id="SSF51735">
    <property type="entry name" value="NAD(P)-binding Rossmann-fold domains"/>
    <property type="match status" value="2"/>
</dbReference>
<reference evidence="2 3" key="1">
    <citation type="submission" date="2018-03" db="EMBL/GenBank/DDBJ databases">
        <title>Bioinformatic expansion and discovery of thiopeptide antibiotics.</title>
        <authorList>
            <person name="Schwalen C.J."/>
            <person name="Hudson G.A."/>
            <person name="Mitchell D.A."/>
        </authorList>
    </citation>
    <scope>NUCLEOTIDE SEQUENCE [LARGE SCALE GENOMIC DNA]</scope>
    <source>
        <strain evidence="2 3">NRRL 8041</strain>
    </source>
</reference>
<gene>
    <name evidence="2" type="ORF">C7C45_12730</name>
</gene>
<evidence type="ECO:0008006" key="4">
    <source>
        <dbReference type="Google" id="ProtNLM"/>
    </source>
</evidence>
<name>A0A318NNN2_9ACTN</name>
<dbReference type="PANTHER" id="PTHR43943">
    <property type="entry name" value="DEHYDROGENASE/REDUCTASE (SDR FAMILY) MEMBER 4"/>
    <property type="match status" value="1"/>
</dbReference>
<dbReference type="InterPro" id="IPR002347">
    <property type="entry name" value="SDR_fam"/>
</dbReference>
<sequence>MGWLDDRVAVVTGASRGIGLAIAERLVAEGARVGLTARLGLPPDVAGAVAFLASDDAAWITGQTIVCDGGVSLSGRAG</sequence>
<comment type="caution">
    <text evidence="2">The sequence shown here is derived from an EMBL/GenBank/DDBJ whole genome shotgun (WGS) entry which is preliminary data.</text>
</comment>
<proteinExistence type="inferred from homology"/>
<protein>
    <recommendedName>
        <fullName evidence="4">Short-chain dehydrogenase</fullName>
    </recommendedName>
</protein>
<dbReference type="OrthoDB" id="9804774at2"/>
<dbReference type="InterPro" id="IPR036291">
    <property type="entry name" value="NAD(P)-bd_dom_sf"/>
</dbReference>
<evidence type="ECO:0000313" key="2">
    <source>
        <dbReference type="EMBL" id="PYC70754.1"/>
    </source>
</evidence>
<dbReference type="Pfam" id="PF13561">
    <property type="entry name" value="adh_short_C2"/>
    <property type="match status" value="1"/>
</dbReference>
<dbReference type="Gene3D" id="3.40.50.720">
    <property type="entry name" value="NAD(P)-binding Rossmann-like Domain"/>
    <property type="match status" value="2"/>
</dbReference>
<evidence type="ECO:0000256" key="1">
    <source>
        <dbReference type="ARBA" id="ARBA00006484"/>
    </source>
</evidence>
<dbReference type="Proteomes" id="UP000248333">
    <property type="component" value="Unassembled WGS sequence"/>
</dbReference>
<dbReference type="PANTHER" id="PTHR43943:SF2">
    <property type="entry name" value="DEHYDROGENASE_REDUCTASE 4"/>
    <property type="match status" value="1"/>
</dbReference>
<dbReference type="AlphaFoldDB" id="A0A318NNN2"/>
<keyword evidence="3" id="KW-1185">Reference proteome</keyword>
<organism evidence="2 3">
    <name type="scientific">Micromonospora arborensis</name>
    <dbReference type="NCBI Taxonomy" id="2116518"/>
    <lineage>
        <taxon>Bacteria</taxon>
        <taxon>Bacillati</taxon>
        <taxon>Actinomycetota</taxon>
        <taxon>Actinomycetes</taxon>
        <taxon>Micromonosporales</taxon>
        <taxon>Micromonosporaceae</taxon>
        <taxon>Micromonospora</taxon>
    </lineage>
</organism>